<comment type="caution">
    <text evidence="2">The sequence shown here is derived from an EMBL/GenBank/DDBJ whole genome shotgun (WGS) entry which is preliminary data.</text>
</comment>
<dbReference type="Gene3D" id="3.40.710.10">
    <property type="entry name" value="DD-peptidase/beta-lactamase superfamily"/>
    <property type="match status" value="1"/>
</dbReference>
<dbReference type="PANTHER" id="PTHR43283:SF3">
    <property type="entry name" value="BETA-LACTAMASE FAMILY PROTEIN (AFU_ORTHOLOGUE AFUA_5G07500)"/>
    <property type="match status" value="1"/>
</dbReference>
<name>A0ABR8XM64_9BACL</name>
<dbReference type="EMBL" id="JACSPW010000006">
    <property type="protein sequence ID" value="MBD8033025.1"/>
    <property type="molecule type" value="Genomic_DNA"/>
</dbReference>
<reference evidence="2 3" key="1">
    <citation type="submission" date="2020-08" db="EMBL/GenBank/DDBJ databases">
        <title>A Genomic Blueprint of the Chicken Gut Microbiome.</title>
        <authorList>
            <person name="Gilroy R."/>
            <person name="Ravi A."/>
            <person name="Getino M."/>
            <person name="Pursley I."/>
            <person name="Horton D.L."/>
            <person name="Alikhan N.-F."/>
            <person name="Baker D."/>
            <person name="Gharbi K."/>
            <person name="Hall N."/>
            <person name="Watson M."/>
            <person name="Adriaenssens E.M."/>
            <person name="Foster-Nyarko E."/>
            <person name="Jarju S."/>
            <person name="Secka A."/>
            <person name="Antonio M."/>
            <person name="Oren A."/>
            <person name="Chaudhuri R."/>
            <person name="La Ragione R.M."/>
            <person name="Hildebrand F."/>
            <person name="Pallen M.J."/>
        </authorList>
    </citation>
    <scope>NUCLEOTIDE SEQUENCE [LARGE SCALE GENOMIC DNA]</scope>
    <source>
        <strain evidence="2 3">Sa1YVA6</strain>
    </source>
</reference>
<sequence>MDTFQKLKDFMDTVPQLGLSGIDCIIYREHEEIFRYDAGYSDIENQVPMQPNALYNIYSATKIVTCIATLQLVEDGKILLTDPLYMYLPEFKEMYVKSGTFIITPATKHIRIVDLLTMTAGLSYERDTPQIRKLFEEKGLDFNTREFVETLAKEPLLFEPGEGWNYSFCHDVLAAVIEVVTGKSFGAYLEEKIFKPLGMKTTGFSVAEEKKINIAPQYEYNPITEKLRRISSDCVGVIGLRHESGGGGLITTLEDYILFADALACGGIGKYGERIISENSINLMRTNQLEGKSYLDYKKMIPAEGVGYGLGVSVVMDAAKAFRLVPDNSFSWGGLGGVHVFIDPTNKISYFVAQHCLRSPKHLIEPKMLNILYGAL</sequence>
<dbReference type="PANTHER" id="PTHR43283">
    <property type="entry name" value="BETA-LACTAMASE-RELATED"/>
    <property type="match status" value="1"/>
</dbReference>
<evidence type="ECO:0000313" key="2">
    <source>
        <dbReference type="EMBL" id="MBD8033025.1"/>
    </source>
</evidence>
<feature type="domain" description="Beta-lactamase-related" evidence="1">
    <location>
        <begin position="12"/>
        <end position="353"/>
    </location>
</feature>
<dbReference type="InterPro" id="IPR050789">
    <property type="entry name" value="Diverse_Enzym_Activities"/>
</dbReference>
<dbReference type="Proteomes" id="UP000600565">
    <property type="component" value="Unassembled WGS sequence"/>
</dbReference>
<dbReference type="Pfam" id="PF00144">
    <property type="entry name" value="Beta-lactamase"/>
    <property type="match status" value="1"/>
</dbReference>
<keyword evidence="3" id="KW-1185">Reference proteome</keyword>
<evidence type="ECO:0000313" key="3">
    <source>
        <dbReference type="Proteomes" id="UP000600565"/>
    </source>
</evidence>
<dbReference type="InterPro" id="IPR001466">
    <property type="entry name" value="Beta-lactam-related"/>
</dbReference>
<dbReference type="InterPro" id="IPR012338">
    <property type="entry name" value="Beta-lactam/transpept-like"/>
</dbReference>
<accession>A0ABR8XM64</accession>
<protein>
    <submittedName>
        <fullName evidence="2">Beta-lactamase family protein</fullName>
    </submittedName>
</protein>
<dbReference type="RefSeq" id="WP_191703612.1">
    <property type="nucleotide sequence ID" value="NZ_JACSPW010000006.1"/>
</dbReference>
<evidence type="ECO:0000259" key="1">
    <source>
        <dbReference type="Pfam" id="PF00144"/>
    </source>
</evidence>
<gene>
    <name evidence="2" type="ORF">H9632_08085</name>
</gene>
<organism evidence="2 3">
    <name type="scientific">Solibacillus merdavium</name>
    <dbReference type="NCBI Taxonomy" id="2762218"/>
    <lineage>
        <taxon>Bacteria</taxon>
        <taxon>Bacillati</taxon>
        <taxon>Bacillota</taxon>
        <taxon>Bacilli</taxon>
        <taxon>Bacillales</taxon>
        <taxon>Caryophanaceae</taxon>
        <taxon>Solibacillus</taxon>
    </lineage>
</organism>
<proteinExistence type="predicted"/>
<dbReference type="SUPFAM" id="SSF56601">
    <property type="entry name" value="beta-lactamase/transpeptidase-like"/>
    <property type="match status" value="1"/>
</dbReference>